<dbReference type="OrthoDB" id="1301531at2759"/>
<dbReference type="OMA" id="KKLERCY"/>
<proteinExistence type="predicted"/>
<name>A0A1S3Y0N0_TOBAC</name>
<dbReference type="PANTHER" id="PTHR38225:SF3">
    <property type="entry name" value="RX N-TERMINAL DOMAIN-CONTAINING PROTEIN"/>
    <property type="match status" value="1"/>
</dbReference>
<dbReference type="PaxDb" id="4097-A0A1S3Y0N0"/>
<gene>
    <name evidence="2" type="primary">LOC107770849</name>
</gene>
<reference evidence="2" key="1">
    <citation type="submission" date="2025-08" db="UniProtKB">
        <authorList>
            <consortium name="RefSeq"/>
        </authorList>
    </citation>
    <scope>IDENTIFICATION</scope>
</reference>
<sequence length="127" mass="14449">MAAVPLPPLFCCSSKLRMPKVQNYRIIMSRSFHSEGNSANINVDSHLNTLRQRIEQLRKKEKLNTVYNRHENIGWNYISDYNDKHKKYCLILQLAELAGLAGSNIGFVVLSGSFCIFLVSLIAHMHG</sequence>
<keyword evidence="1" id="KW-1133">Transmembrane helix</keyword>
<accession>A0A1S3Y0N0</accession>
<keyword evidence="1" id="KW-0472">Membrane</keyword>
<keyword evidence="1" id="KW-0812">Transmembrane</keyword>
<organism evidence="2">
    <name type="scientific">Nicotiana tabacum</name>
    <name type="common">Common tobacco</name>
    <dbReference type="NCBI Taxonomy" id="4097"/>
    <lineage>
        <taxon>Eukaryota</taxon>
        <taxon>Viridiplantae</taxon>
        <taxon>Streptophyta</taxon>
        <taxon>Embryophyta</taxon>
        <taxon>Tracheophyta</taxon>
        <taxon>Spermatophyta</taxon>
        <taxon>Magnoliopsida</taxon>
        <taxon>eudicotyledons</taxon>
        <taxon>Gunneridae</taxon>
        <taxon>Pentapetalae</taxon>
        <taxon>asterids</taxon>
        <taxon>lamiids</taxon>
        <taxon>Solanales</taxon>
        <taxon>Solanaceae</taxon>
        <taxon>Nicotianoideae</taxon>
        <taxon>Nicotianeae</taxon>
        <taxon>Nicotiana</taxon>
    </lineage>
</organism>
<evidence type="ECO:0000256" key="1">
    <source>
        <dbReference type="SAM" id="Phobius"/>
    </source>
</evidence>
<dbReference type="KEGG" id="nta:107770849"/>
<dbReference type="AlphaFoldDB" id="A0A1S3Y0N0"/>
<evidence type="ECO:0000313" key="2">
    <source>
        <dbReference type="RefSeq" id="XP_016445669.1"/>
    </source>
</evidence>
<dbReference type="PANTHER" id="PTHR38225">
    <property type="entry name" value="PROTEIN, PUTATIVE-RELATED"/>
    <property type="match status" value="1"/>
</dbReference>
<dbReference type="RefSeq" id="XP_016445669.1">
    <property type="nucleotide sequence ID" value="XM_016590183.1"/>
</dbReference>
<protein>
    <submittedName>
        <fullName evidence="2">Uncharacterized protein</fullName>
    </submittedName>
</protein>
<feature type="transmembrane region" description="Helical" evidence="1">
    <location>
        <begin position="105"/>
        <end position="123"/>
    </location>
</feature>